<name>A0A9P4H567_9PLEO</name>
<gene>
    <name evidence="2" type="ORF">EK21DRAFT_71204</name>
</gene>
<dbReference type="PANTHER" id="PTHR43784">
    <property type="entry name" value="GDSL-LIKE LIPASE/ACYLHYDROLASE, PUTATIVE (AFU_ORTHOLOGUE AFUA_2G00820)-RELATED"/>
    <property type="match status" value="1"/>
</dbReference>
<feature type="domain" description="SGNH hydrolase-type esterase" evidence="1">
    <location>
        <begin position="178"/>
        <end position="374"/>
    </location>
</feature>
<dbReference type="InterPro" id="IPR053140">
    <property type="entry name" value="GDSL_Rv0518-like"/>
</dbReference>
<evidence type="ECO:0000313" key="2">
    <source>
        <dbReference type="EMBL" id="KAF2027747.1"/>
    </source>
</evidence>
<accession>A0A9P4H567</accession>
<dbReference type="InterPro" id="IPR013830">
    <property type="entry name" value="SGNH_hydro"/>
</dbReference>
<comment type="caution">
    <text evidence="2">The sequence shown here is derived from an EMBL/GenBank/DDBJ whole genome shotgun (WGS) entry which is preliminary data.</text>
</comment>
<dbReference type="Proteomes" id="UP000799777">
    <property type="component" value="Unassembled WGS sequence"/>
</dbReference>
<evidence type="ECO:0000313" key="3">
    <source>
        <dbReference type="Proteomes" id="UP000799777"/>
    </source>
</evidence>
<dbReference type="Gene3D" id="3.40.50.1110">
    <property type="entry name" value="SGNH hydrolase"/>
    <property type="match status" value="1"/>
</dbReference>
<evidence type="ECO:0000259" key="1">
    <source>
        <dbReference type="Pfam" id="PF13472"/>
    </source>
</evidence>
<reference evidence="2" key="1">
    <citation type="journal article" date="2020" name="Stud. Mycol.">
        <title>101 Dothideomycetes genomes: a test case for predicting lifestyles and emergence of pathogens.</title>
        <authorList>
            <person name="Haridas S."/>
            <person name="Albert R."/>
            <person name="Binder M."/>
            <person name="Bloem J."/>
            <person name="Labutti K."/>
            <person name="Salamov A."/>
            <person name="Andreopoulos B."/>
            <person name="Baker S."/>
            <person name="Barry K."/>
            <person name="Bills G."/>
            <person name="Bluhm B."/>
            <person name="Cannon C."/>
            <person name="Castanera R."/>
            <person name="Culley D."/>
            <person name="Daum C."/>
            <person name="Ezra D."/>
            <person name="Gonzalez J."/>
            <person name="Henrissat B."/>
            <person name="Kuo A."/>
            <person name="Liang C."/>
            <person name="Lipzen A."/>
            <person name="Lutzoni F."/>
            <person name="Magnuson J."/>
            <person name="Mondo S."/>
            <person name="Nolan M."/>
            <person name="Ohm R."/>
            <person name="Pangilinan J."/>
            <person name="Park H.-J."/>
            <person name="Ramirez L."/>
            <person name="Alfaro M."/>
            <person name="Sun H."/>
            <person name="Tritt A."/>
            <person name="Yoshinaga Y."/>
            <person name="Zwiers L.-H."/>
            <person name="Turgeon B."/>
            <person name="Goodwin S."/>
            <person name="Spatafora J."/>
            <person name="Crous P."/>
            <person name="Grigoriev I."/>
        </authorList>
    </citation>
    <scope>NUCLEOTIDE SEQUENCE</scope>
    <source>
        <strain evidence="2">CBS 110217</strain>
    </source>
</reference>
<dbReference type="PANTHER" id="PTHR43784:SF2">
    <property type="entry name" value="GDSL-LIKE LIPASE_ACYLHYDROLASE, PUTATIVE (AFU_ORTHOLOGUE AFUA_2G00820)-RELATED"/>
    <property type="match status" value="1"/>
</dbReference>
<protein>
    <submittedName>
        <fullName evidence="2">SGNH hydrolase</fullName>
    </submittedName>
</protein>
<dbReference type="OrthoDB" id="3915838at2759"/>
<dbReference type="InterPro" id="IPR036514">
    <property type="entry name" value="SGNH_hydro_sf"/>
</dbReference>
<keyword evidence="3" id="KW-1185">Reference proteome</keyword>
<sequence length="393" mass="42262">MAANAGQRWVSGWYAPPSRMLSTGLAGRTFRQLAHVHAGGQAIRLRLSNRYGDEPVTLAGISVANSVQGPMVGKKSARLTFAEHTDVVLEPGAEKISGPVSMHVEPFNVLTISFELVKGDALTGHLFASQTSYISSTAAATPVPAELAFVEYPLMRNSCWLITGLDVMLWTPLNAVVAFGSSTTDGLGSTPNTNGRWPDYLAHRLKEAGGTQYMVVINAGLSGNQLTTSENDSLSQLPGANMPKFMFGEAGLHRYDWDLASQPGATDLILHIGSNDLRAGVKAVAIIEGYKQLVQTARKVYQKVFGTTILPGGYTLEQSAQRQIVNDWILEHGSRVFDAVFDVGTPLRAEMDTTKLDPAYDSGDGIHPNNDEYRLMADAIDIAKLSGSPLEGN</sequence>
<proteinExistence type="predicted"/>
<dbReference type="EMBL" id="ML978222">
    <property type="protein sequence ID" value="KAF2027747.1"/>
    <property type="molecule type" value="Genomic_DNA"/>
</dbReference>
<keyword evidence="2" id="KW-0378">Hydrolase</keyword>
<organism evidence="2 3">
    <name type="scientific">Setomelanomma holmii</name>
    <dbReference type="NCBI Taxonomy" id="210430"/>
    <lineage>
        <taxon>Eukaryota</taxon>
        <taxon>Fungi</taxon>
        <taxon>Dikarya</taxon>
        <taxon>Ascomycota</taxon>
        <taxon>Pezizomycotina</taxon>
        <taxon>Dothideomycetes</taxon>
        <taxon>Pleosporomycetidae</taxon>
        <taxon>Pleosporales</taxon>
        <taxon>Pleosporineae</taxon>
        <taxon>Phaeosphaeriaceae</taxon>
        <taxon>Setomelanomma</taxon>
    </lineage>
</organism>
<dbReference type="SUPFAM" id="SSF52266">
    <property type="entry name" value="SGNH hydrolase"/>
    <property type="match status" value="1"/>
</dbReference>
<dbReference type="GO" id="GO:0016787">
    <property type="term" value="F:hydrolase activity"/>
    <property type="evidence" value="ECO:0007669"/>
    <property type="project" value="UniProtKB-KW"/>
</dbReference>
<dbReference type="AlphaFoldDB" id="A0A9P4H567"/>
<dbReference type="Pfam" id="PF13472">
    <property type="entry name" value="Lipase_GDSL_2"/>
    <property type="match status" value="1"/>
</dbReference>